<proteinExistence type="predicted"/>
<organism evidence="3 4">
    <name type="scientific">Thraustotheca clavata</name>
    <dbReference type="NCBI Taxonomy" id="74557"/>
    <lineage>
        <taxon>Eukaryota</taxon>
        <taxon>Sar</taxon>
        <taxon>Stramenopiles</taxon>
        <taxon>Oomycota</taxon>
        <taxon>Saprolegniomycetes</taxon>
        <taxon>Saprolegniales</taxon>
        <taxon>Achlyaceae</taxon>
        <taxon>Thraustotheca</taxon>
    </lineage>
</organism>
<sequence>MSIHELTENGTWSALELLVESNPELVRDEDQQGNLPLHLACENPQIPLFVLEKLVYAYPDALWMRNHDKLLPIEIAFHPRHKLPQEHLEFLSIYSPLPDQEENNIDHENQPNLKNVRQALLGRSSSFVGTHSIADDFADNLPDLMNQLQLLLNKVETQSHIYQELNSGRLCFQQYPMVMEHEAEDFDNVDLSGSGCDYFVIWKKGELGIRLKQSSIQVKTGGCRVERITQGRGVAIGITMVRLGDLLVVVNGENVEHLPFGKIVKLIQTASKPVRLGFRTPTKIEDDHKPQQRLSDRNSTEWSRASNSTEWTRASTLGSRPSSLSGGFEPASQNRSIDEWSEIQANVHNEVVMLLSDTLARCELLKQELEAN</sequence>
<evidence type="ECO:0000313" key="4">
    <source>
        <dbReference type="Proteomes" id="UP000243217"/>
    </source>
</evidence>
<reference evidence="3 4" key="1">
    <citation type="journal article" date="2014" name="Genome Biol. Evol.">
        <title>The secreted proteins of Achlya hypogyna and Thraustotheca clavata identify the ancestral oomycete secretome and reveal gene acquisitions by horizontal gene transfer.</title>
        <authorList>
            <person name="Misner I."/>
            <person name="Blouin N."/>
            <person name="Leonard G."/>
            <person name="Richards T.A."/>
            <person name="Lane C.E."/>
        </authorList>
    </citation>
    <scope>NUCLEOTIDE SEQUENCE [LARGE SCALE GENOMIC DNA]</scope>
    <source>
        <strain evidence="3 4">ATCC 34112</strain>
    </source>
</reference>
<dbReference type="CDD" id="cd00136">
    <property type="entry name" value="PDZ_canonical"/>
    <property type="match status" value="1"/>
</dbReference>
<dbReference type="InterPro" id="IPR001478">
    <property type="entry name" value="PDZ"/>
</dbReference>
<feature type="compositionally biased region" description="Basic and acidic residues" evidence="1">
    <location>
        <begin position="282"/>
        <end position="299"/>
    </location>
</feature>
<comment type="caution">
    <text evidence="3">The sequence shown here is derived from an EMBL/GenBank/DDBJ whole genome shotgun (WGS) entry which is preliminary data.</text>
</comment>
<accession>A0A1W0A1U8</accession>
<dbReference type="AlphaFoldDB" id="A0A1W0A1U8"/>
<protein>
    <recommendedName>
        <fullName evidence="2">PDZ domain-containing protein</fullName>
    </recommendedName>
</protein>
<evidence type="ECO:0000259" key="2">
    <source>
        <dbReference type="PROSITE" id="PS50106"/>
    </source>
</evidence>
<keyword evidence="4" id="KW-1185">Reference proteome</keyword>
<dbReference type="OrthoDB" id="166643at2759"/>
<dbReference type="PROSITE" id="PS50106">
    <property type="entry name" value="PDZ"/>
    <property type="match status" value="1"/>
</dbReference>
<name>A0A1W0A1U8_9STRA</name>
<feature type="compositionally biased region" description="Polar residues" evidence="1">
    <location>
        <begin position="300"/>
        <end position="332"/>
    </location>
</feature>
<dbReference type="InterPro" id="IPR036034">
    <property type="entry name" value="PDZ_sf"/>
</dbReference>
<dbReference type="Proteomes" id="UP000243217">
    <property type="component" value="Unassembled WGS sequence"/>
</dbReference>
<dbReference type="Gene3D" id="2.30.42.10">
    <property type="match status" value="1"/>
</dbReference>
<feature type="domain" description="PDZ" evidence="2">
    <location>
        <begin position="203"/>
        <end position="282"/>
    </location>
</feature>
<evidence type="ECO:0000313" key="3">
    <source>
        <dbReference type="EMBL" id="OQS04252.1"/>
    </source>
</evidence>
<dbReference type="SUPFAM" id="SSF50156">
    <property type="entry name" value="PDZ domain-like"/>
    <property type="match status" value="1"/>
</dbReference>
<gene>
    <name evidence="3" type="ORF">THRCLA_20932</name>
</gene>
<dbReference type="EMBL" id="JNBS01000652">
    <property type="protein sequence ID" value="OQS04252.1"/>
    <property type="molecule type" value="Genomic_DNA"/>
</dbReference>
<dbReference type="Pfam" id="PF00595">
    <property type="entry name" value="PDZ"/>
    <property type="match status" value="1"/>
</dbReference>
<feature type="region of interest" description="Disordered" evidence="1">
    <location>
        <begin position="279"/>
        <end position="332"/>
    </location>
</feature>
<evidence type="ECO:0000256" key="1">
    <source>
        <dbReference type="SAM" id="MobiDB-lite"/>
    </source>
</evidence>